<keyword evidence="9" id="KW-1185">Reference proteome</keyword>
<dbReference type="CDD" id="cd05797">
    <property type="entry name" value="Ribosomal_L10"/>
    <property type="match status" value="1"/>
</dbReference>
<keyword evidence="5" id="KW-0699">rRNA-binding</keyword>
<protein>
    <recommendedName>
        <fullName evidence="4 5">Large ribosomal subunit protein uL10</fullName>
    </recommendedName>
</protein>
<dbReference type="GO" id="GO:0070180">
    <property type="term" value="F:large ribosomal subunit rRNA binding"/>
    <property type="evidence" value="ECO:0007669"/>
    <property type="project" value="UniProtKB-UniRule"/>
</dbReference>
<evidence type="ECO:0000313" key="9">
    <source>
        <dbReference type="Proteomes" id="UP000011124"/>
    </source>
</evidence>
<dbReference type="AlphaFoldDB" id="C9LVR2"/>
<evidence type="ECO:0000256" key="2">
    <source>
        <dbReference type="ARBA" id="ARBA00022980"/>
    </source>
</evidence>
<dbReference type="InterPro" id="IPR022973">
    <property type="entry name" value="Ribosomal_uL10_bac"/>
</dbReference>
<dbReference type="KEGG" id="ssg:Selsp_0775"/>
<comment type="similarity">
    <text evidence="1 5">Belongs to the universal ribosomal protein uL10 family.</text>
</comment>
<dbReference type="GO" id="GO:1990904">
    <property type="term" value="C:ribonucleoprotein complex"/>
    <property type="evidence" value="ECO:0007669"/>
    <property type="project" value="UniProtKB-KW"/>
</dbReference>
<dbReference type="RefSeq" id="WP_006192853.1">
    <property type="nucleotide sequence ID" value="NC_015437.1"/>
</dbReference>
<keyword evidence="3 5" id="KW-0687">Ribonucleoprotein</keyword>
<evidence type="ECO:0000256" key="4">
    <source>
        <dbReference type="ARBA" id="ARBA00035202"/>
    </source>
</evidence>
<dbReference type="SUPFAM" id="SSF160369">
    <property type="entry name" value="Ribosomal protein L10-like"/>
    <property type="match status" value="1"/>
</dbReference>
<dbReference type="Gene3D" id="3.30.70.1730">
    <property type="match status" value="1"/>
</dbReference>
<sequence>MNAKVNAKKEAVVAELKERLSAAKGAVFTSYKGLTVAQDTALRRTLREAGVSYHVVKNTMTRIAAKELGLDELCDHLEGTTALAVSADDAVAPAKVICEFMKKNKLEDAGILTLKAGLLDGRVIDVAEVKALADLPSREVLLAKLLGSMQSPIAGTVNVLQGVIRNAVYVLEAIRKQKEEQASA</sequence>
<dbReference type="NCBIfam" id="NF000955">
    <property type="entry name" value="PRK00099.1-1"/>
    <property type="match status" value="1"/>
</dbReference>
<evidence type="ECO:0000256" key="5">
    <source>
        <dbReference type="HAMAP-Rule" id="MF_00362"/>
    </source>
</evidence>
<evidence type="ECO:0000313" key="8">
    <source>
        <dbReference type="Proteomes" id="UP000003505"/>
    </source>
</evidence>
<evidence type="ECO:0000256" key="3">
    <source>
        <dbReference type="ARBA" id="ARBA00023274"/>
    </source>
</evidence>
<gene>
    <name evidence="5 7" type="primary">rplJ</name>
    <name evidence="6" type="ordered locus">Selsp_0775</name>
    <name evidence="7" type="ORF">SELSPUOL_01554</name>
</gene>
<dbReference type="Pfam" id="PF00466">
    <property type="entry name" value="Ribosomal_L10"/>
    <property type="match status" value="1"/>
</dbReference>
<reference evidence="7 8" key="1">
    <citation type="submission" date="2009-09" db="EMBL/GenBank/DDBJ databases">
        <authorList>
            <person name="Weinstock G."/>
            <person name="Sodergren E."/>
            <person name="Clifton S."/>
            <person name="Fulton L."/>
            <person name="Fulton B."/>
            <person name="Courtney L."/>
            <person name="Fronick C."/>
            <person name="Harrison M."/>
            <person name="Strong C."/>
            <person name="Farmer C."/>
            <person name="Delahaunty K."/>
            <person name="Markovic C."/>
            <person name="Hall O."/>
            <person name="Minx P."/>
            <person name="Tomlinson C."/>
            <person name="Mitreva M."/>
            <person name="Nelson J."/>
            <person name="Hou S."/>
            <person name="Wollam A."/>
            <person name="Pepin K.H."/>
            <person name="Johnson M."/>
            <person name="Bhonagiri V."/>
            <person name="Nash W.E."/>
            <person name="Warren W."/>
            <person name="Chinwalla A."/>
            <person name="Mardis E.R."/>
            <person name="Wilson R.K."/>
        </authorList>
    </citation>
    <scope>NUCLEOTIDE SEQUENCE [LARGE SCALE GENOMIC DNA]</scope>
    <source>
        <strain evidence="7">ATCC 35185</strain>
        <strain evidence="8">ATCC 35185 / DSM 20758 / VPI D19B-28</strain>
    </source>
</reference>
<dbReference type="Gene3D" id="6.10.250.290">
    <property type="match status" value="1"/>
</dbReference>
<dbReference type="GO" id="GO:0005840">
    <property type="term" value="C:ribosome"/>
    <property type="evidence" value="ECO:0007669"/>
    <property type="project" value="UniProtKB-KW"/>
</dbReference>
<accession>C9LVR2</accession>
<dbReference type="EMBL" id="ACKP02000029">
    <property type="protein sequence ID" value="EEX77087.1"/>
    <property type="molecule type" value="Genomic_DNA"/>
</dbReference>
<dbReference type="InterPro" id="IPR047865">
    <property type="entry name" value="Ribosomal_uL10_bac_type"/>
</dbReference>
<comment type="subunit">
    <text evidence="5">Part of the ribosomal stalk of the 50S ribosomal subunit. The N-terminus interacts with L11 and the large rRNA to form the base of the stalk. The C-terminus forms an elongated spine to which L12 dimers bind in a sequential fashion forming a multimeric L10(L12)X complex.</text>
</comment>
<dbReference type="GO" id="GO:0006412">
    <property type="term" value="P:translation"/>
    <property type="evidence" value="ECO:0007669"/>
    <property type="project" value="UniProtKB-UniRule"/>
</dbReference>
<dbReference type="OrthoDB" id="9808307at2"/>
<dbReference type="eggNOG" id="COG0244">
    <property type="taxonomic scope" value="Bacteria"/>
</dbReference>
<reference evidence="6 9" key="2">
    <citation type="submission" date="2011-04" db="EMBL/GenBank/DDBJ databases">
        <title>The complete genome of Selenomonas sputigena DSM 20758.</title>
        <authorList>
            <consortium name="US DOE Joint Genome Institute (JGI-PGF)"/>
            <person name="Lucas S."/>
            <person name="Copeland A."/>
            <person name="Lapidus A."/>
            <person name="Bruce D."/>
            <person name="Goodwin L."/>
            <person name="Pitluck S."/>
            <person name="Peters L."/>
            <person name="Kyrpides N."/>
            <person name="Mavromatis K."/>
            <person name="Ivanova N."/>
            <person name="Ovchinnikova G."/>
            <person name="Teshima H."/>
            <person name="Detter J.C."/>
            <person name="Tapia R."/>
            <person name="Han C."/>
            <person name="Land M."/>
            <person name="Hauser L."/>
            <person name="Markowitz V."/>
            <person name="Cheng J.-F."/>
            <person name="Hugenholtz P."/>
            <person name="Woyke T."/>
            <person name="Wu D."/>
            <person name="Gronow S."/>
            <person name="Wellnitz S."/>
            <person name="Schneider S."/>
            <person name="Klenk H.-P."/>
            <person name="Eisen J.A."/>
        </authorList>
    </citation>
    <scope>NUCLEOTIDE SEQUENCE [LARGE SCALE GENOMIC DNA]</scope>
    <source>
        <strain evidence="6">ATCC 35185</strain>
        <strain evidence="9">ATCC 35185 / DSM 20758 / VPI D19B-28</strain>
    </source>
</reference>
<dbReference type="HOGENOM" id="CLU_092227_2_1_9"/>
<dbReference type="InterPro" id="IPR001790">
    <property type="entry name" value="Ribosomal_uL10"/>
</dbReference>
<evidence type="ECO:0000256" key="1">
    <source>
        <dbReference type="ARBA" id="ARBA00008889"/>
    </source>
</evidence>
<dbReference type="Proteomes" id="UP000003505">
    <property type="component" value="Unassembled WGS sequence"/>
</dbReference>
<dbReference type="Proteomes" id="UP000011124">
    <property type="component" value="Chromosome"/>
</dbReference>
<evidence type="ECO:0000313" key="6">
    <source>
        <dbReference type="EMBL" id="AEB99741.1"/>
    </source>
</evidence>
<keyword evidence="2 5" id="KW-0689">Ribosomal protein</keyword>
<proteinExistence type="inferred from homology"/>
<dbReference type="HAMAP" id="MF_00362">
    <property type="entry name" value="Ribosomal_uL10"/>
    <property type="match status" value="1"/>
</dbReference>
<dbReference type="EMBL" id="CP002637">
    <property type="protein sequence ID" value="AEB99741.1"/>
    <property type="molecule type" value="Genomic_DNA"/>
</dbReference>
<comment type="function">
    <text evidence="5">Forms part of the ribosomal stalk, playing a central role in the interaction of the ribosome with GTP-bound translation factors.</text>
</comment>
<dbReference type="PANTHER" id="PTHR11560">
    <property type="entry name" value="39S RIBOSOMAL PROTEIN L10, MITOCHONDRIAL"/>
    <property type="match status" value="1"/>
</dbReference>
<dbReference type="STRING" id="546271.Selsp_0775"/>
<name>C9LVR2_SELS3</name>
<evidence type="ECO:0000313" key="7">
    <source>
        <dbReference type="EMBL" id="EEX77087.1"/>
    </source>
</evidence>
<keyword evidence="5" id="KW-0694">RNA-binding</keyword>
<organism evidence="7 8">
    <name type="scientific">Selenomonas sputigena (strain ATCC 35185 / DSM 20758 / CCUG 44933 / VPI D19B-28)</name>
    <dbReference type="NCBI Taxonomy" id="546271"/>
    <lineage>
        <taxon>Bacteria</taxon>
        <taxon>Bacillati</taxon>
        <taxon>Bacillota</taxon>
        <taxon>Negativicutes</taxon>
        <taxon>Selenomonadales</taxon>
        <taxon>Selenomonadaceae</taxon>
        <taxon>Selenomonas</taxon>
    </lineage>
</organism>
<dbReference type="InterPro" id="IPR043141">
    <property type="entry name" value="Ribosomal_uL10-like_sf"/>
</dbReference>